<accession>A0A2J8Q115</accession>
<protein>
    <submittedName>
        <fullName evidence="3">DCD isoform 3</fullName>
    </submittedName>
</protein>
<reference evidence="3 4" key="1">
    <citation type="submission" date="2017-12" db="EMBL/GenBank/DDBJ databases">
        <title>High-resolution comparative analysis of great ape genomes.</title>
        <authorList>
            <person name="Pollen A."/>
            <person name="Hastie A."/>
            <person name="Hormozdiari F."/>
            <person name="Dougherty M."/>
            <person name="Liu R."/>
            <person name="Chaisson M."/>
            <person name="Hoppe E."/>
            <person name="Hill C."/>
            <person name="Pang A."/>
            <person name="Hillier L."/>
            <person name="Baker C."/>
            <person name="Armstrong J."/>
            <person name="Shendure J."/>
            <person name="Paten B."/>
            <person name="Wilson R."/>
            <person name="Chao H."/>
            <person name="Schneider V."/>
            <person name="Ventura M."/>
            <person name="Kronenberg Z."/>
            <person name="Murali S."/>
            <person name="Gordon D."/>
            <person name="Cantsilieris S."/>
            <person name="Munson K."/>
            <person name="Nelson B."/>
            <person name="Raja A."/>
            <person name="Underwood J."/>
            <person name="Diekhans M."/>
            <person name="Fiddes I."/>
            <person name="Haussler D."/>
            <person name="Eichler E."/>
        </authorList>
    </citation>
    <scope>NUCLEOTIDE SEQUENCE [LARGE SCALE GENOMIC DNA]</scope>
    <source>
        <strain evidence="3">Yerkes chimp pedigree #C0471</strain>
    </source>
</reference>
<dbReference type="AlphaFoldDB" id="A0A2J8Q115"/>
<dbReference type="Proteomes" id="UP000236370">
    <property type="component" value="Unassembled WGS sequence"/>
</dbReference>
<evidence type="ECO:0000313" key="3">
    <source>
        <dbReference type="EMBL" id="PNI89954.1"/>
    </source>
</evidence>
<feature type="region of interest" description="Disordered" evidence="1">
    <location>
        <begin position="49"/>
        <end position="77"/>
    </location>
</feature>
<evidence type="ECO:0000256" key="2">
    <source>
        <dbReference type="SAM" id="SignalP"/>
    </source>
</evidence>
<keyword evidence="2" id="KW-0732">Signal</keyword>
<organism evidence="3 4">
    <name type="scientific">Pan troglodytes</name>
    <name type="common">Chimpanzee</name>
    <dbReference type="NCBI Taxonomy" id="9598"/>
    <lineage>
        <taxon>Eukaryota</taxon>
        <taxon>Metazoa</taxon>
        <taxon>Chordata</taxon>
        <taxon>Craniata</taxon>
        <taxon>Vertebrata</taxon>
        <taxon>Euteleostomi</taxon>
        <taxon>Mammalia</taxon>
        <taxon>Eutheria</taxon>
        <taxon>Euarchontoglires</taxon>
        <taxon>Primates</taxon>
        <taxon>Haplorrhini</taxon>
        <taxon>Catarrhini</taxon>
        <taxon>Hominidae</taxon>
        <taxon>Pan</taxon>
    </lineage>
</organism>
<dbReference type="EMBL" id="NBAG03000092">
    <property type="protein sequence ID" value="PNI89954.1"/>
    <property type="molecule type" value="Genomic_DNA"/>
</dbReference>
<feature type="chain" id="PRO_5014474021" evidence="2">
    <location>
        <begin position="20"/>
        <end position="77"/>
    </location>
</feature>
<feature type="signal peptide" evidence="2">
    <location>
        <begin position="1"/>
        <end position="19"/>
    </location>
</feature>
<evidence type="ECO:0000256" key="1">
    <source>
        <dbReference type="SAM" id="MobiDB-lite"/>
    </source>
</evidence>
<evidence type="ECO:0000313" key="4">
    <source>
        <dbReference type="Proteomes" id="UP000236370"/>
    </source>
</evidence>
<proteinExistence type="predicted"/>
<sequence>MRFMTLLFLTALAGALVCAYDPEAASAPGSGNHKQMDCLQLQKPPSETAKFLSSSTNLPRREKLVPSAKPPHTRGLV</sequence>
<name>A0A2J8Q115_PANTR</name>
<gene>
    <name evidence="3" type="ORF">CK820_G0046528</name>
</gene>
<comment type="caution">
    <text evidence="3">The sequence shown here is derived from an EMBL/GenBank/DDBJ whole genome shotgun (WGS) entry which is preliminary data.</text>
</comment>